<keyword evidence="9" id="KW-0325">Glycoprotein</keyword>
<name>A0A328DJE9_9ASTE</name>
<evidence type="ECO:0000313" key="14">
    <source>
        <dbReference type="EMBL" id="RAL44271.1"/>
    </source>
</evidence>
<evidence type="ECO:0000256" key="5">
    <source>
        <dbReference type="ARBA" id="ARBA00022622"/>
    </source>
</evidence>
<comment type="caution">
    <text evidence="14">The sequence shown here is derived from an EMBL/GenBank/DDBJ whole genome shotgun (WGS) entry which is preliminary data.</text>
</comment>
<dbReference type="GO" id="GO:0005886">
    <property type="term" value="C:plasma membrane"/>
    <property type="evidence" value="ECO:0007669"/>
    <property type="project" value="UniProtKB-SubCell"/>
</dbReference>
<keyword evidence="15" id="KW-1185">Reference proteome</keyword>
<keyword evidence="5" id="KW-0336">GPI-anchor</keyword>
<keyword evidence="8" id="KW-1015">Disulfide bond</keyword>
<dbReference type="GO" id="GO:0098552">
    <property type="term" value="C:side of membrane"/>
    <property type="evidence" value="ECO:0007669"/>
    <property type="project" value="UniProtKB-KW"/>
</dbReference>
<evidence type="ECO:0000256" key="11">
    <source>
        <dbReference type="SAM" id="MobiDB-lite"/>
    </source>
</evidence>
<evidence type="ECO:0000256" key="12">
    <source>
        <dbReference type="SAM" id="SignalP"/>
    </source>
</evidence>
<feature type="region of interest" description="Disordered" evidence="11">
    <location>
        <begin position="107"/>
        <end position="145"/>
    </location>
</feature>
<evidence type="ECO:0000313" key="15">
    <source>
        <dbReference type="Proteomes" id="UP000249390"/>
    </source>
</evidence>
<dbReference type="PRINTS" id="PR00382">
    <property type="entry name" value="LIPIDTRNSFER"/>
</dbReference>
<comment type="subcellular location">
    <subcellularLocation>
        <location evidence="1">Cell membrane</location>
        <topology evidence="1">Lipid-anchor</topology>
        <topology evidence="1">GPI-anchor</topology>
    </subcellularLocation>
</comment>
<evidence type="ECO:0000256" key="6">
    <source>
        <dbReference type="ARBA" id="ARBA00022729"/>
    </source>
</evidence>
<reference evidence="14 15" key="1">
    <citation type="submission" date="2018-06" db="EMBL/GenBank/DDBJ databases">
        <title>The Genome of Cuscuta australis (Dodder) Provides Insight into the Evolution of Plant Parasitism.</title>
        <authorList>
            <person name="Liu H."/>
        </authorList>
    </citation>
    <scope>NUCLEOTIDE SEQUENCE [LARGE SCALE GENOMIC DNA]</scope>
    <source>
        <strain evidence="15">cv. Yunnan</strain>
        <tissue evidence="14">Vines</tissue>
    </source>
</reference>
<dbReference type="Pfam" id="PF14368">
    <property type="entry name" value="LTP_2"/>
    <property type="match status" value="1"/>
</dbReference>
<feature type="domain" description="Bifunctional inhibitor/plant lipid transfer protein/seed storage helical" evidence="13">
    <location>
        <begin position="27"/>
        <end position="106"/>
    </location>
</feature>
<accession>A0A328DJE9</accession>
<keyword evidence="3" id="KW-0813">Transport</keyword>
<evidence type="ECO:0000256" key="1">
    <source>
        <dbReference type="ARBA" id="ARBA00004609"/>
    </source>
</evidence>
<dbReference type="Gene3D" id="1.10.110.10">
    <property type="entry name" value="Plant lipid-transfer and hydrophobic proteins"/>
    <property type="match status" value="1"/>
</dbReference>
<dbReference type="InterPro" id="IPR000528">
    <property type="entry name" value="Plant_nsLTP"/>
</dbReference>
<sequence>MGSYMILLLLVALLAGGGTAAETSDDCTDVIMSMSPCLNYITGNSSSSSPSAGCCVQLSTVVRNHPRCLCQVLAGGGSALGLNINQSQALALPASCNVQTPSVNRCTGVGSPSGSPPGTTSSSRNSSRSGGGSSSSKSTPSGATMTSIKLTRSPLIIAIPLLASYVSTFVG</sequence>
<dbReference type="GO" id="GO:0008289">
    <property type="term" value="F:lipid binding"/>
    <property type="evidence" value="ECO:0007669"/>
    <property type="project" value="UniProtKB-KW"/>
</dbReference>
<feature type="compositionally biased region" description="Low complexity" evidence="11">
    <location>
        <begin position="107"/>
        <end position="142"/>
    </location>
</feature>
<dbReference type="EMBL" id="NQVE01000146">
    <property type="protein sequence ID" value="RAL44271.1"/>
    <property type="molecule type" value="Genomic_DNA"/>
</dbReference>
<keyword evidence="10" id="KW-0449">Lipoprotein</keyword>
<gene>
    <name evidence="14" type="ORF">DM860_015631</name>
</gene>
<keyword evidence="7" id="KW-0446">Lipid-binding</keyword>
<dbReference type="AlphaFoldDB" id="A0A328DJE9"/>
<dbReference type="CDD" id="cd00010">
    <property type="entry name" value="AAI_LTSS"/>
    <property type="match status" value="1"/>
</dbReference>
<organism evidence="14 15">
    <name type="scientific">Cuscuta australis</name>
    <dbReference type="NCBI Taxonomy" id="267555"/>
    <lineage>
        <taxon>Eukaryota</taxon>
        <taxon>Viridiplantae</taxon>
        <taxon>Streptophyta</taxon>
        <taxon>Embryophyta</taxon>
        <taxon>Tracheophyta</taxon>
        <taxon>Spermatophyta</taxon>
        <taxon>Magnoliopsida</taxon>
        <taxon>eudicotyledons</taxon>
        <taxon>Gunneridae</taxon>
        <taxon>Pentapetalae</taxon>
        <taxon>asterids</taxon>
        <taxon>lamiids</taxon>
        <taxon>Solanales</taxon>
        <taxon>Convolvulaceae</taxon>
        <taxon>Cuscuteae</taxon>
        <taxon>Cuscuta</taxon>
        <taxon>Cuscuta subgen. Grammica</taxon>
        <taxon>Cuscuta sect. Cleistogrammica</taxon>
    </lineage>
</organism>
<evidence type="ECO:0000256" key="7">
    <source>
        <dbReference type="ARBA" id="ARBA00023121"/>
    </source>
</evidence>
<evidence type="ECO:0000256" key="10">
    <source>
        <dbReference type="ARBA" id="ARBA00023288"/>
    </source>
</evidence>
<dbReference type="SMART" id="SM00499">
    <property type="entry name" value="AAI"/>
    <property type="match status" value="1"/>
</dbReference>
<dbReference type="SUPFAM" id="SSF47699">
    <property type="entry name" value="Bifunctional inhibitor/lipid-transfer protein/seed storage 2S albumin"/>
    <property type="match status" value="1"/>
</dbReference>
<dbReference type="GO" id="GO:0006869">
    <property type="term" value="P:lipid transport"/>
    <property type="evidence" value="ECO:0007669"/>
    <property type="project" value="InterPro"/>
</dbReference>
<dbReference type="InterPro" id="IPR016140">
    <property type="entry name" value="Bifunc_inhib/LTP/seed_store"/>
</dbReference>
<keyword evidence="4" id="KW-1003">Cell membrane</keyword>
<evidence type="ECO:0000256" key="3">
    <source>
        <dbReference type="ARBA" id="ARBA00022448"/>
    </source>
</evidence>
<dbReference type="InterPro" id="IPR036312">
    <property type="entry name" value="Bifun_inhib/LTP/seed_sf"/>
</dbReference>
<feature type="signal peptide" evidence="12">
    <location>
        <begin position="1"/>
        <end position="20"/>
    </location>
</feature>
<dbReference type="PANTHER" id="PTHR33044">
    <property type="entry name" value="BIFUNCTIONAL INHIBITOR/LIPID-TRANSFER PROTEIN/SEED STORAGE 2S ALBUMIN SUPERFAMILY PROTEIN-RELATED"/>
    <property type="match status" value="1"/>
</dbReference>
<keyword evidence="5" id="KW-0472">Membrane</keyword>
<evidence type="ECO:0000256" key="4">
    <source>
        <dbReference type="ARBA" id="ARBA00022475"/>
    </source>
</evidence>
<evidence type="ECO:0000259" key="13">
    <source>
        <dbReference type="SMART" id="SM00499"/>
    </source>
</evidence>
<evidence type="ECO:0000256" key="9">
    <source>
        <dbReference type="ARBA" id="ARBA00023180"/>
    </source>
</evidence>
<evidence type="ECO:0000256" key="8">
    <source>
        <dbReference type="ARBA" id="ARBA00023157"/>
    </source>
</evidence>
<proteinExistence type="inferred from homology"/>
<dbReference type="Proteomes" id="UP000249390">
    <property type="component" value="Unassembled WGS sequence"/>
</dbReference>
<feature type="chain" id="PRO_5016259845" description="Bifunctional inhibitor/plant lipid transfer protein/seed storage helical domain-containing protein" evidence="12">
    <location>
        <begin position="21"/>
        <end position="171"/>
    </location>
</feature>
<keyword evidence="6 12" id="KW-0732">Signal</keyword>
<protein>
    <recommendedName>
        <fullName evidence="13">Bifunctional inhibitor/plant lipid transfer protein/seed storage helical domain-containing protein</fullName>
    </recommendedName>
</protein>
<comment type="similarity">
    <text evidence="2">Belongs to the plant LTP family.</text>
</comment>
<evidence type="ECO:0000256" key="2">
    <source>
        <dbReference type="ARBA" id="ARBA00009748"/>
    </source>
</evidence>
<dbReference type="InterPro" id="IPR043325">
    <property type="entry name" value="LTSS"/>
</dbReference>
<dbReference type="FunFam" id="1.10.110.10:FF:000001">
    <property type="entry name" value="Bifunctional inhibitor/lipid-transfer protein/seed storage 2S albumin superfamily protein"/>
    <property type="match status" value="1"/>
</dbReference>